<reference evidence="2 3" key="1">
    <citation type="submission" date="2021-02" db="EMBL/GenBank/DDBJ databases">
        <title>Complete genome of Desulfoluna sp. strain ASN36.</title>
        <authorList>
            <person name="Takahashi A."/>
            <person name="Kojima H."/>
            <person name="Fukui M."/>
        </authorList>
    </citation>
    <scope>NUCLEOTIDE SEQUENCE [LARGE SCALE GENOMIC DNA]</scope>
    <source>
        <strain evidence="2 3">ASN36</strain>
    </source>
</reference>
<dbReference type="EMBL" id="AP024488">
    <property type="protein sequence ID" value="BCS97130.1"/>
    <property type="molecule type" value="Genomic_DNA"/>
</dbReference>
<proteinExistence type="predicted"/>
<evidence type="ECO:0008006" key="4">
    <source>
        <dbReference type="Google" id="ProtNLM"/>
    </source>
</evidence>
<dbReference type="SUPFAM" id="SSF52402">
    <property type="entry name" value="Adenine nucleotide alpha hydrolases-like"/>
    <property type="match status" value="1"/>
</dbReference>
<organism evidence="2 3">
    <name type="scientific">Desulfoluna limicola</name>
    <dbReference type="NCBI Taxonomy" id="2810562"/>
    <lineage>
        <taxon>Bacteria</taxon>
        <taxon>Pseudomonadati</taxon>
        <taxon>Thermodesulfobacteriota</taxon>
        <taxon>Desulfobacteria</taxon>
        <taxon>Desulfobacterales</taxon>
        <taxon>Desulfolunaceae</taxon>
        <taxon>Desulfoluna</taxon>
    </lineage>
</organism>
<keyword evidence="3" id="KW-1185">Reference proteome</keyword>
<feature type="transmembrane region" description="Helical" evidence="1">
    <location>
        <begin position="19"/>
        <end position="37"/>
    </location>
</feature>
<name>A0ABN6F9C5_9BACT</name>
<evidence type="ECO:0000313" key="2">
    <source>
        <dbReference type="EMBL" id="BCS97130.1"/>
    </source>
</evidence>
<evidence type="ECO:0000313" key="3">
    <source>
        <dbReference type="Proteomes" id="UP001320148"/>
    </source>
</evidence>
<dbReference type="Proteomes" id="UP001320148">
    <property type="component" value="Chromosome"/>
</dbReference>
<evidence type="ECO:0000256" key="1">
    <source>
        <dbReference type="SAM" id="Phobius"/>
    </source>
</evidence>
<keyword evidence="1" id="KW-0812">Transmembrane</keyword>
<dbReference type="Gene3D" id="3.40.50.12370">
    <property type="match status" value="1"/>
</dbReference>
<sequence length="277" mass="31195">MDTQLFHIFRNTPTGRETFLQSIYFCTLMGVAPVVYVPKHTKFLMYFEKDVVQVDLDGSYLTAPETAEKHARALAEAEGLDPGFYKPKNFTASTLPDIPVDFDFMCCPRSISDLTSKIGLGHIGSRVRRIIQSAHFPVLITSPSFRKWNSVTVFFGGSTNAVNALHLGFRIARKTGMKVRLFTQVEGSRTRDDYEKVIKENGLGDDMERYVDDWLLFFGGKFEENLYEVPHDSLLLLGAYGHGLIRDILFGSKMETIQSVMPNNLMVAGPNYVDRGA</sequence>
<keyword evidence="1" id="KW-1133">Transmembrane helix</keyword>
<keyword evidence="1" id="KW-0472">Membrane</keyword>
<gene>
    <name evidence="2" type="ORF">DSLASN_27620</name>
</gene>
<protein>
    <recommendedName>
        <fullName evidence="4">Universal stress protein UspA</fullName>
    </recommendedName>
</protein>
<accession>A0ABN6F9C5</accession>
<dbReference type="RefSeq" id="WP_236888553.1">
    <property type="nucleotide sequence ID" value="NZ_AP024488.1"/>
</dbReference>